<evidence type="ECO:0000313" key="2">
    <source>
        <dbReference type="Proteomes" id="UP000002210"/>
    </source>
</evidence>
<proteinExistence type="predicted"/>
<gene>
    <name evidence="1" type="ordered locus">BCA_5230</name>
</gene>
<protein>
    <submittedName>
        <fullName evidence="1">Uncharacterized protein</fullName>
    </submittedName>
</protein>
<evidence type="ECO:0000313" key="1">
    <source>
        <dbReference type="EMBL" id="ACO27137.1"/>
    </source>
</evidence>
<dbReference type="EMBL" id="CP001407">
    <property type="protein sequence ID" value="ACO27137.1"/>
    <property type="molecule type" value="Genomic_DNA"/>
</dbReference>
<dbReference type="AlphaFoldDB" id="A0A158RJD7"/>
<reference evidence="1 2" key="1">
    <citation type="submission" date="2009-02" db="EMBL/GenBank/DDBJ databases">
        <title>Genome sequence of Bacillus cereus 03BB102.</title>
        <authorList>
            <person name="Dodson R.J."/>
            <person name="Jackson P."/>
            <person name="Munk A.C."/>
            <person name="Brettin T."/>
            <person name="Bruce D."/>
            <person name="Detter C."/>
            <person name="Tapia R."/>
            <person name="Han C."/>
            <person name="Sutton G."/>
            <person name="Sims D."/>
        </authorList>
    </citation>
    <scope>NUCLEOTIDE SEQUENCE [LARGE SCALE GENOMIC DNA]</scope>
    <source>
        <strain evidence="1 2">03BB102</strain>
    </source>
</reference>
<accession>A0A158RJD7</accession>
<organism evidence="1 2">
    <name type="scientific">Bacillus cereus (strain 03BB102)</name>
    <dbReference type="NCBI Taxonomy" id="572264"/>
    <lineage>
        <taxon>Bacteria</taxon>
        <taxon>Bacillati</taxon>
        <taxon>Bacillota</taxon>
        <taxon>Bacilli</taxon>
        <taxon>Bacillales</taxon>
        <taxon>Bacillaceae</taxon>
        <taxon>Bacillus</taxon>
        <taxon>Bacillus cereus group</taxon>
    </lineage>
</organism>
<dbReference type="KEGG" id="bcx:BCA_5230"/>
<name>A0A158RJD7_BACC3</name>
<dbReference type="Proteomes" id="UP000002210">
    <property type="component" value="Chromosome"/>
</dbReference>
<sequence length="37" mass="4339">MYKKALLHTVNVILSFKKCRNQKGGNNIMLTVRFSVW</sequence>